<dbReference type="GO" id="GO:0051726">
    <property type="term" value="P:regulation of cell cycle"/>
    <property type="evidence" value="ECO:0007669"/>
    <property type="project" value="InterPro"/>
</dbReference>
<accession>A0A9K3LNP8</accession>
<dbReference type="PANTHER" id="PTHR21451:SF19">
    <property type="entry name" value="ACTIVATED IN BLOCKED UNFOLDED PROTEIN RESPONSE"/>
    <property type="match status" value="1"/>
</dbReference>
<gene>
    <name evidence="1" type="ORF">IV203_028480</name>
</gene>
<dbReference type="OrthoDB" id="42926at2759"/>
<protein>
    <submittedName>
        <fullName evidence="1">Histone methylation protein</fullName>
    </submittedName>
</protein>
<organism evidence="1 2">
    <name type="scientific">Nitzschia inconspicua</name>
    <dbReference type="NCBI Taxonomy" id="303405"/>
    <lineage>
        <taxon>Eukaryota</taxon>
        <taxon>Sar</taxon>
        <taxon>Stramenopiles</taxon>
        <taxon>Ochrophyta</taxon>
        <taxon>Bacillariophyta</taxon>
        <taxon>Bacillariophyceae</taxon>
        <taxon>Bacillariophycidae</taxon>
        <taxon>Bacillariales</taxon>
        <taxon>Bacillariaceae</taxon>
        <taxon>Nitzschia</taxon>
    </lineage>
</organism>
<comment type="caution">
    <text evidence="1">The sequence shown here is derived from an EMBL/GenBank/DDBJ whole genome shotgun (WGS) entry which is preliminary data.</text>
</comment>
<sequence>MLPLPYVVFSVLFCLTGSLYRPKIISLNRDTSLSLLSSKSPTSLSPSSVIAQVVASIFLCPSDVIERWIPMMEPFPRRWYQWKHRRSIDSMLLQVYSTHTNIGYQVQLGDEWIVNNRQDHRQQHISQIITKQPHQRITTSTDSIRATTNKNIIMNSSWDPSTYGEITTTGARQLIHAMNLLHPQENTIDNMDDDNIGVHFYDLGSGAGKLILQMAMELIDDTTAAASAATTTTTTTTTITGVELSPTRHEAAQRAKETLLQLSLQPNWGLSPTTLDAVDFLQDDLLSVDLSRATHIYVASLCFPSWLLANLEEKILRECTHTLECIATLQRFPNDLMMQDKCSSFQKPSVQYMEMSWTRPFGAAVYIYHRRKT</sequence>
<dbReference type="GO" id="GO:0031151">
    <property type="term" value="F:histone H3K79 methyltransferase activity"/>
    <property type="evidence" value="ECO:0007669"/>
    <property type="project" value="InterPro"/>
</dbReference>
<evidence type="ECO:0000313" key="2">
    <source>
        <dbReference type="Proteomes" id="UP000693970"/>
    </source>
</evidence>
<evidence type="ECO:0000313" key="1">
    <source>
        <dbReference type="EMBL" id="KAG7365810.1"/>
    </source>
</evidence>
<dbReference type="Proteomes" id="UP000693970">
    <property type="component" value="Unassembled WGS sequence"/>
</dbReference>
<keyword evidence="2" id="KW-1185">Reference proteome</keyword>
<dbReference type="AlphaFoldDB" id="A0A9K3LNP8"/>
<reference evidence="1" key="1">
    <citation type="journal article" date="2021" name="Sci. Rep.">
        <title>Diploid genomic architecture of Nitzschia inconspicua, an elite biomass production diatom.</title>
        <authorList>
            <person name="Oliver A."/>
            <person name="Podell S."/>
            <person name="Pinowska A."/>
            <person name="Traller J.C."/>
            <person name="Smith S.R."/>
            <person name="McClure R."/>
            <person name="Beliaev A."/>
            <person name="Bohutskyi P."/>
            <person name="Hill E.A."/>
            <person name="Rabines A."/>
            <person name="Zheng H."/>
            <person name="Allen L.Z."/>
            <person name="Kuo A."/>
            <person name="Grigoriev I.V."/>
            <person name="Allen A.E."/>
            <person name="Hazlebeck D."/>
            <person name="Allen E.E."/>
        </authorList>
    </citation>
    <scope>NUCLEOTIDE SEQUENCE</scope>
    <source>
        <strain evidence="1">Hildebrandi</strain>
    </source>
</reference>
<dbReference type="PANTHER" id="PTHR21451">
    <property type="entry name" value="HISTONE H3 METHYLTRANSFERASE"/>
    <property type="match status" value="1"/>
</dbReference>
<name>A0A9K3LNP8_9STRA</name>
<reference evidence="1" key="2">
    <citation type="submission" date="2021-04" db="EMBL/GenBank/DDBJ databases">
        <authorList>
            <person name="Podell S."/>
        </authorList>
    </citation>
    <scope>NUCLEOTIDE SEQUENCE</scope>
    <source>
        <strain evidence="1">Hildebrandi</strain>
    </source>
</reference>
<proteinExistence type="predicted"/>
<dbReference type="InterPro" id="IPR030445">
    <property type="entry name" value="H3-K79_meTrfase"/>
</dbReference>
<dbReference type="EMBL" id="JAGRRH010000007">
    <property type="protein sequence ID" value="KAG7365810.1"/>
    <property type="molecule type" value="Genomic_DNA"/>
</dbReference>